<dbReference type="GeneID" id="30072014"/>
<evidence type="ECO:0000313" key="2">
    <source>
        <dbReference type="EMBL" id="EWG40473.1"/>
    </source>
</evidence>
<reference evidence="2 3" key="1">
    <citation type="journal article" date="2010" name="Nature">
        <title>Comparative genomics reveals mobile pathogenicity chromosomes in Fusarium.</title>
        <authorList>
            <person name="Ma L.J."/>
            <person name="van der Does H.C."/>
            <person name="Borkovich K.A."/>
            <person name="Coleman J.J."/>
            <person name="Daboussi M.J."/>
            <person name="Di Pietro A."/>
            <person name="Dufresne M."/>
            <person name="Freitag M."/>
            <person name="Grabherr M."/>
            <person name="Henrissat B."/>
            <person name="Houterman P.M."/>
            <person name="Kang S."/>
            <person name="Shim W.B."/>
            <person name="Woloshuk C."/>
            <person name="Xie X."/>
            <person name="Xu J.R."/>
            <person name="Antoniw J."/>
            <person name="Baker S.E."/>
            <person name="Bluhm B.H."/>
            <person name="Breakspear A."/>
            <person name="Brown D.W."/>
            <person name="Butchko R.A."/>
            <person name="Chapman S."/>
            <person name="Coulson R."/>
            <person name="Coutinho P.M."/>
            <person name="Danchin E.G."/>
            <person name="Diener A."/>
            <person name="Gale L.R."/>
            <person name="Gardiner D.M."/>
            <person name="Goff S."/>
            <person name="Hammond-Kosack K.E."/>
            <person name="Hilburn K."/>
            <person name="Hua-Van A."/>
            <person name="Jonkers W."/>
            <person name="Kazan K."/>
            <person name="Kodira C.D."/>
            <person name="Koehrsen M."/>
            <person name="Kumar L."/>
            <person name="Lee Y.H."/>
            <person name="Li L."/>
            <person name="Manners J.M."/>
            <person name="Miranda-Saavedra D."/>
            <person name="Mukherjee M."/>
            <person name="Park G."/>
            <person name="Park J."/>
            <person name="Park S.Y."/>
            <person name="Proctor R.H."/>
            <person name="Regev A."/>
            <person name="Ruiz-Roldan M.C."/>
            <person name="Sain D."/>
            <person name="Sakthikumar S."/>
            <person name="Sykes S."/>
            <person name="Schwartz D.C."/>
            <person name="Turgeon B.G."/>
            <person name="Wapinski I."/>
            <person name="Yoder O."/>
            <person name="Young S."/>
            <person name="Zeng Q."/>
            <person name="Zhou S."/>
            <person name="Galagan J."/>
            <person name="Cuomo C.A."/>
            <person name="Kistler H.C."/>
            <person name="Rep M."/>
        </authorList>
    </citation>
    <scope>NUCLEOTIDE SEQUENCE [LARGE SCALE GENOMIC DNA]</scope>
    <source>
        <strain evidence="3">M3125 / FGSC 7600</strain>
    </source>
</reference>
<evidence type="ECO:0000256" key="1">
    <source>
        <dbReference type="SAM" id="MobiDB-lite"/>
    </source>
</evidence>
<evidence type="ECO:0000313" key="3">
    <source>
        <dbReference type="Proteomes" id="UP000009096"/>
    </source>
</evidence>
<dbReference type="EMBL" id="DS022244">
    <property type="protein sequence ID" value="EWG40473.1"/>
    <property type="molecule type" value="Genomic_DNA"/>
</dbReference>
<gene>
    <name evidence="2" type="ORF">FVEG_15138</name>
</gene>
<dbReference type="KEGG" id="fvr:FVEG_15138"/>
<name>W7LM56_GIBM7</name>
<sequence length="106" mass="12161">MNLVEELWKLNRKYSPYFTWGAKPSGNLHSAVPHLRARRKEGAKEPKSTKSRKPTNGVKATRAHNNKDNTQRNTLLAHNTTLTRHGHRKAITQPDRQMRNAQPTTN</sequence>
<proteinExistence type="predicted"/>
<dbReference type="Proteomes" id="UP000009096">
    <property type="component" value="Chromosome 5"/>
</dbReference>
<dbReference type="EMBL" id="CM000582">
    <property type="protein sequence ID" value="EWG40473.1"/>
    <property type="molecule type" value="Genomic_DNA"/>
</dbReference>
<dbReference type="AlphaFoldDB" id="W7LM56"/>
<organism evidence="2 3">
    <name type="scientific">Gibberella moniliformis (strain M3125 / FGSC 7600)</name>
    <name type="common">Maize ear and stalk rot fungus</name>
    <name type="synonym">Fusarium verticillioides</name>
    <dbReference type="NCBI Taxonomy" id="334819"/>
    <lineage>
        <taxon>Eukaryota</taxon>
        <taxon>Fungi</taxon>
        <taxon>Dikarya</taxon>
        <taxon>Ascomycota</taxon>
        <taxon>Pezizomycotina</taxon>
        <taxon>Sordariomycetes</taxon>
        <taxon>Hypocreomycetidae</taxon>
        <taxon>Hypocreales</taxon>
        <taxon>Nectriaceae</taxon>
        <taxon>Fusarium</taxon>
        <taxon>Fusarium fujikuroi species complex</taxon>
    </lineage>
</organism>
<feature type="region of interest" description="Disordered" evidence="1">
    <location>
        <begin position="21"/>
        <end position="106"/>
    </location>
</feature>
<dbReference type="VEuPathDB" id="FungiDB:FVEG_15138"/>
<keyword evidence="3" id="KW-1185">Reference proteome</keyword>
<dbReference type="RefSeq" id="XP_018746664.1">
    <property type="nucleotide sequence ID" value="XM_018904246.1"/>
</dbReference>
<feature type="compositionally biased region" description="Polar residues" evidence="1">
    <location>
        <begin position="71"/>
        <end position="83"/>
    </location>
</feature>
<accession>W7LM56</accession>
<protein>
    <submittedName>
        <fullName evidence="2">Uncharacterized protein</fullName>
    </submittedName>
</protein>